<dbReference type="EMBL" id="DRIE01000107">
    <property type="protein sequence ID" value="HEC57494.1"/>
    <property type="molecule type" value="Genomic_DNA"/>
</dbReference>
<proteinExistence type="predicted"/>
<dbReference type="Proteomes" id="UP000885936">
    <property type="component" value="Unassembled WGS sequence"/>
</dbReference>
<sequence length="120" mass="13758">MEKKRILIVDDAEAITTMMKEMIDESRYEVFIESTGERALDAYRELRPDLVTMDIVMPNMNGVEAIKSIREFDPNAKIVVITAIDMPNIINEAMEAGAVDYLVKPFVPKRLERIFKKHLG</sequence>
<dbReference type="GO" id="GO:0000160">
    <property type="term" value="P:phosphorelay signal transduction system"/>
    <property type="evidence" value="ECO:0007669"/>
    <property type="project" value="InterPro"/>
</dbReference>
<dbReference type="EMBL" id="DQZR01000188">
    <property type="protein sequence ID" value="HDM36467.1"/>
    <property type="molecule type" value="Genomic_DNA"/>
</dbReference>
<dbReference type="PANTHER" id="PTHR44591:SF3">
    <property type="entry name" value="RESPONSE REGULATORY DOMAIN-CONTAINING PROTEIN"/>
    <property type="match status" value="1"/>
</dbReference>
<dbReference type="Gene3D" id="3.40.50.2300">
    <property type="match status" value="1"/>
</dbReference>
<dbReference type="Proteomes" id="UP000885863">
    <property type="component" value="Unassembled WGS sequence"/>
</dbReference>
<dbReference type="InterPro" id="IPR001789">
    <property type="entry name" value="Sig_transdc_resp-reg_receiver"/>
</dbReference>
<feature type="modified residue" description="4-aspartylphosphate" evidence="2">
    <location>
        <position position="54"/>
    </location>
</feature>
<dbReference type="SUPFAM" id="SSF52172">
    <property type="entry name" value="CheY-like"/>
    <property type="match status" value="1"/>
</dbReference>
<keyword evidence="1 2" id="KW-0597">Phosphoprotein</keyword>
<dbReference type="SMART" id="SM00448">
    <property type="entry name" value="REC"/>
    <property type="match status" value="1"/>
</dbReference>
<evidence type="ECO:0000259" key="3">
    <source>
        <dbReference type="PROSITE" id="PS50110"/>
    </source>
</evidence>
<dbReference type="InterPro" id="IPR050595">
    <property type="entry name" value="Bact_response_regulator"/>
</dbReference>
<dbReference type="PROSITE" id="PS50110">
    <property type="entry name" value="RESPONSE_REGULATORY"/>
    <property type="match status" value="1"/>
</dbReference>
<dbReference type="Pfam" id="PF00072">
    <property type="entry name" value="Response_reg"/>
    <property type="match status" value="1"/>
</dbReference>
<accession>A0A7C0X4K4</accession>
<dbReference type="InterPro" id="IPR011006">
    <property type="entry name" value="CheY-like_superfamily"/>
</dbReference>
<gene>
    <name evidence="4" type="ORF">ENG09_04355</name>
    <name evidence="5" type="ORF">ENI32_06400</name>
</gene>
<dbReference type="AlphaFoldDB" id="A0A7C0X4K4"/>
<organism evidence="4">
    <name type="scientific">Candidatus Syntropharchaeum butanivorans</name>
    <dbReference type="NCBI Taxonomy" id="1839936"/>
    <lineage>
        <taxon>Archaea</taxon>
        <taxon>Methanobacteriati</taxon>
        <taxon>Methanobacteriota</taxon>
        <taxon>Stenosarchaea group</taxon>
        <taxon>Methanomicrobia</taxon>
        <taxon>Methanosarcinales</taxon>
        <taxon>ANME-2 cluster</taxon>
        <taxon>Candidatus Syntropharchaeum</taxon>
    </lineage>
</organism>
<reference evidence="4" key="1">
    <citation type="journal article" date="2020" name="mSystems">
        <title>Genome- and Community-Level Interaction Insights into Carbon Utilization and Element Cycling Functions of Hydrothermarchaeota in Hydrothermal Sediment.</title>
        <authorList>
            <person name="Zhou Z."/>
            <person name="Liu Y."/>
            <person name="Xu W."/>
            <person name="Pan J."/>
            <person name="Luo Z.H."/>
            <person name="Li M."/>
        </authorList>
    </citation>
    <scope>NUCLEOTIDE SEQUENCE [LARGE SCALE GENOMIC DNA]</scope>
    <source>
        <strain evidence="4">HyVt-185</strain>
        <strain evidence="5">HyVt-386</strain>
    </source>
</reference>
<evidence type="ECO:0000256" key="1">
    <source>
        <dbReference type="ARBA" id="ARBA00022553"/>
    </source>
</evidence>
<evidence type="ECO:0000313" key="5">
    <source>
        <dbReference type="EMBL" id="HEC57494.1"/>
    </source>
</evidence>
<dbReference type="PANTHER" id="PTHR44591">
    <property type="entry name" value="STRESS RESPONSE REGULATOR PROTEIN 1"/>
    <property type="match status" value="1"/>
</dbReference>
<feature type="domain" description="Response regulatory" evidence="3">
    <location>
        <begin position="5"/>
        <end position="119"/>
    </location>
</feature>
<evidence type="ECO:0000256" key="2">
    <source>
        <dbReference type="PROSITE-ProRule" id="PRU00169"/>
    </source>
</evidence>
<comment type="caution">
    <text evidence="4">The sequence shown here is derived from an EMBL/GenBank/DDBJ whole genome shotgun (WGS) entry which is preliminary data.</text>
</comment>
<protein>
    <submittedName>
        <fullName evidence="4">Response regulator</fullName>
    </submittedName>
</protein>
<evidence type="ECO:0000313" key="4">
    <source>
        <dbReference type="EMBL" id="HDM36467.1"/>
    </source>
</evidence>
<name>A0A7C0X4K4_9EURY</name>